<dbReference type="PROSITE" id="PS01187">
    <property type="entry name" value="EGF_CA"/>
    <property type="match status" value="1"/>
</dbReference>
<feature type="domain" description="EGF-like calcium-binding" evidence="2">
    <location>
        <begin position="3"/>
        <end position="45"/>
    </location>
</feature>
<name>A0A5J9UVK2_9POAL</name>
<reference evidence="3 4" key="1">
    <citation type="journal article" date="2019" name="Sci. Rep.">
        <title>A high-quality genome of Eragrostis curvula grass provides insights into Poaceae evolution and supports new strategies to enhance forage quality.</title>
        <authorList>
            <person name="Carballo J."/>
            <person name="Santos B.A.C.M."/>
            <person name="Zappacosta D."/>
            <person name="Garbus I."/>
            <person name="Selva J.P."/>
            <person name="Gallo C.A."/>
            <person name="Diaz A."/>
            <person name="Albertini E."/>
            <person name="Caccamo M."/>
            <person name="Echenique V."/>
        </authorList>
    </citation>
    <scope>NUCLEOTIDE SEQUENCE [LARGE SCALE GENOMIC DNA]</scope>
    <source>
        <strain evidence="4">cv. Victoria</strain>
        <tissue evidence="3">Leaf</tissue>
    </source>
</reference>
<dbReference type="GO" id="GO:0005509">
    <property type="term" value="F:calcium ion binding"/>
    <property type="evidence" value="ECO:0007669"/>
    <property type="project" value="InterPro"/>
</dbReference>
<dbReference type="InterPro" id="IPR018097">
    <property type="entry name" value="EGF_Ca-bd_CS"/>
</dbReference>
<dbReference type="Proteomes" id="UP000324897">
    <property type="component" value="Chromosome 1"/>
</dbReference>
<dbReference type="Gramene" id="TVU27783">
    <property type="protein sequence ID" value="TVU27783"/>
    <property type="gene ID" value="EJB05_19284"/>
</dbReference>
<dbReference type="AlphaFoldDB" id="A0A5J9UVK2"/>
<evidence type="ECO:0000256" key="1">
    <source>
        <dbReference type="ARBA" id="ARBA00023157"/>
    </source>
</evidence>
<dbReference type="SUPFAM" id="SSF57196">
    <property type="entry name" value="EGF/Laminin"/>
    <property type="match status" value="1"/>
</dbReference>
<sequence length="94" mass="10555">MEDINECEHPDQYHCYGVCTNKPGRYDCQCRPGTSGDASRQNGCRDKDNFKLVLKVVIATLLSYLNTDEYNDYQELALAYSRASGSTCSSRRGS</sequence>
<comment type="caution">
    <text evidence="3">The sequence shown here is derived from an EMBL/GenBank/DDBJ whole genome shotgun (WGS) entry which is preliminary data.</text>
</comment>
<keyword evidence="4" id="KW-1185">Reference proteome</keyword>
<protein>
    <recommendedName>
        <fullName evidence="2">EGF-like calcium-binding domain-containing protein</fullName>
    </recommendedName>
</protein>
<dbReference type="EMBL" id="RWGY01000011">
    <property type="protein sequence ID" value="TVU27783.1"/>
    <property type="molecule type" value="Genomic_DNA"/>
</dbReference>
<gene>
    <name evidence="3" type="ORF">EJB05_19284</name>
</gene>
<dbReference type="Gene3D" id="2.10.25.10">
    <property type="entry name" value="Laminin"/>
    <property type="match status" value="1"/>
</dbReference>
<evidence type="ECO:0000313" key="3">
    <source>
        <dbReference type="EMBL" id="TVU27783.1"/>
    </source>
</evidence>
<proteinExistence type="predicted"/>
<accession>A0A5J9UVK2</accession>
<organism evidence="3 4">
    <name type="scientific">Eragrostis curvula</name>
    <name type="common">weeping love grass</name>
    <dbReference type="NCBI Taxonomy" id="38414"/>
    <lineage>
        <taxon>Eukaryota</taxon>
        <taxon>Viridiplantae</taxon>
        <taxon>Streptophyta</taxon>
        <taxon>Embryophyta</taxon>
        <taxon>Tracheophyta</taxon>
        <taxon>Spermatophyta</taxon>
        <taxon>Magnoliopsida</taxon>
        <taxon>Liliopsida</taxon>
        <taxon>Poales</taxon>
        <taxon>Poaceae</taxon>
        <taxon>PACMAD clade</taxon>
        <taxon>Chloridoideae</taxon>
        <taxon>Eragrostideae</taxon>
        <taxon>Eragrostidinae</taxon>
        <taxon>Eragrostis</taxon>
    </lineage>
</organism>
<dbReference type="OrthoDB" id="4062651at2759"/>
<evidence type="ECO:0000259" key="2">
    <source>
        <dbReference type="SMART" id="SM00179"/>
    </source>
</evidence>
<dbReference type="CDD" id="cd00054">
    <property type="entry name" value="EGF_CA"/>
    <property type="match status" value="1"/>
</dbReference>
<dbReference type="SMART" id="SM00179">
    <property type="entry name" value="EGF_CA"/>
    <property type="match status" value="1"/>
</dbReference>
<dbReference type="FunFam" id="2.10.25.10:FF:000355">
    <property type="entry name" value="Wall-associated receptor kinase 3"/>
    <property type="match status" value="1"/>
</dbReference>
<feature type="non-terminal residue" evidence="3">
    <location>
        <position position="1"/>
    </location>
</feature>
<evidence type="ECO:0000313" key="4">
    <source>
        <dbReference type="Proteomes" id="UP000324897"/>
    </source>
</evidence>
<dbReference type="InterPro" id="IPR001881">
    <property type="entry name" value="EGF-like_Ca-bd_dom"/>
</dbReference>
<keyword evidence="1" id="KW-1015">Disulfide bond</keyword>